<protein>
    <recommendedName>
        <fullName evidence="4">DUF3618 domain-containing protein</fullName>
    </recommendedName>
</protein>
<dbReference type="RefSeq" id="WP_237056689.1">
    <property type="nucleotide sequence ID" value="NZ_JAKJPO010000018.1"/>
</dbReference>
<feature type="compositionally biased region" description="Basic and acidic residues" evidence="1">
    <location>
        <begin position="94"/>
        <end position="111"/>
    </location>
</feature>
<accession>A0ABS9HZT9</accession>
<reference evidence="3" key="2">
    <citation type="submission" date="2022-01" db="EMBL/GenBank/DDBJ databases">
        <title>Lysobacter chinensis sp. nov., a bacterium isolated from cow dung compost.</title>
        <authorList>
            <person name="Zhou L.Y."/>
        </authorList>
    </citation>
    <scope>NUCLEOTIDE SEQUENCE [LARGE SCALE GENOMIC DNA]</scope>
    <source>
        <strain evidence="3">TLK-CK17</strain>
    </source>
</reference>
<dbReference type="Proteomes" id="UP001430796">
    <property type="component" value="Unassembled WGS sequence"/>
</dbReference>
<name>A0ABS9HZT9_9GAMM</name>
<evidence type="ECO:0000313" key="3">
    <source>
        <dbReference type="Proteomes" id="UP001430796"/>
    </source>
</evidence>
<keyword evidence="3" id="KW-1185">Reference proteome</keyword>
<comment type="caution">
    <text evidence="2">The sequence shown here is derived from an EMBL/GenBank/DDBJ whole genome shotgun (WGS) entry which is preliminary data.</text>
</comment>
<evidence type="ECO:0000313" key="2">
    <source>
        <dbReference type="EMBL" id="MCF7223582.1"/>
    </source>
</evidence>
<evidence type="ECO:0000256" key="1">
    <source>
        <dbReference type="SAM" id="MobiDB-lite"/>
    </source>
</evidence>
<organism evidence="2 3">
    <name type="scientific">Marilutibacter chinensis</name>
    <dbReference type="NCBI Taxonomy" id="2912247"/>
    <lineage>
        <taxon>Bacteria</taxon>
        <taxon>Pseudomonadati</taxon>
        <taxon>Pseudomonadota</taxon>
        <taxon>Gammaproteobacteria</taxon>
        <taxon>Lysobacterales</taxon>
        <taxon>Lysobacteraceae</taxon>
        <taxon>Marilutibacter</taxon>
    </lineage>
</organism>
<sequence>MNRTAEHARHAAESAQQWVGSVGDSLRRSDAAKWLEAGLKIGALRTGARVIGGFARRHPAVAIATVAGAGLLCYASYRHRQRLRAAASNTADEAGDRPLLEGRAQRVEARRGGAGADAAQPAVTPAAE</sequence>
<feature type="compositionally biased region" description="Low complexity" evidence="1">
    <location>
        <begin position="116"/>
        <end position="128"/>
    </location>
</feature>
<proteinExistence type="predicted"/>
<feature type="region of interest" description="Disordered" evidence="1">
    <location>
        <begin position="86"/>
        <end position="128"/>
    </location>
</feature>
<reference evidence="2 3" key="1">
    <citation type="submission" date="2022-01" db="EMBL/GenBank/DDBJ databases">
        <title>Lysobacter chinensis sp. nov., a bacterium isolated from cow dung compost.</title>
        <authorList>
            <person name="Liu Y."/>
        </authorList>
    </citation>
    <scope>NUCLEOTIDE SEQUENCE [LARGE SCALE GENOMIC DNA]</scope>
    <source>
        <strain evidence="2 3">TLK-CK17</strain>
    </source>
</reference>
<reference evidence="2 3" key="3">
    <citation type="submission" date="2022-01" db="EMBL/GenBank/DDBJ databases">
        <authorList>
            <person name="Zhou L.Y."/>
        </authorList>
    </citation>
    <scope>NUCLEOTIDE SEQUENCE [LARGE SCALE GENOMIC DNA]</scope>
    <source>
        <strain evidence="2 3">TLK-CK17</strain>
    </source>
</reference>
<gene>
    <name evidence="2" type="ORF">L3V18_17620</name>
</gene>
<evidence type="ECO:0008006" key="4">
    <source>
        <dbReference type="Google" id="ProtNLM"/>
    </source>
</evidence>
<dbReference type="EMBL" id="JAKJPO010000018">
    <property type="protein sequence ID" value="MCF7223582.1"/>
    <property type="molecule type" value="Genomic_DNA"/>
</dbReference>